<comment type="caution">
    <text evidence="1">The sequence shown here is derived from an EMBL/GenBank/DDBJ whole genome shotgun (WGS) entry which is preliminary data.</text>
</comment>
<dbReference type="RefSeq" id="WP_258335905.1">
    <property type="nucleotide sequence ID" value="NZ_JANRHJ010000010.1"/>
</dbReference>
<evidence type="ECO:0000313" key="1">
    <source>
        <dbReference type="EMBL" id="MCR8874322.1"/>
    </source>
</evidence>
<protein>
    <submittedName>
        <fullName evidence="1">Uncharacterized protein</fullName>
    </submittedName>
</protein>
<accession>A0AAW5N532</accession>
<proteinExistence type="predicted"/>
<gene>
    <name evidence="1" type="ORF">NW209_09900</name>
</gene>
<dbReference type="AlphaFoldDB" id="A0AAW5N532"/>
<name>A0AAW5N532_9BACT</name>
<dbReference type="EMBL" id="JANRHJ010000010">
    <property type="protein sequence ID" value="MCR8874322.1"/>
    <property type="molecule type" value="Genomic_DNA"/>
</dbReference>
<reference evidence="1 2" key="1">
    <citation type="submission" date="2022-08" db="EMBL/GenBank/DDBJ databases">
        <authorList>
            <person name="Zeman M."/>
            <person name="Kubasova T."/>
        </authorList>
    </citation>
    <scope>NUCLEOTIDE SEQUENCE [LARGE SCALE GENOMIC DNA]</scope>
    <source>
        <strain evidence="1 2">ET62</strain>
    </source>
</reference>
<evidence type="ECO:0000313" key="2">
    <source>
        <dbReference type="Proteomes" id="UP001204579"/>
    </source>
</evidence>
<sequence>MELVKNRLASFAICPLNVKGAVLNARLRIRMMVVLVKLVPSRFVRRKGIDGIHGCTLFLLRFQNSNDLYQ</sequence>
<organism evidence="1 2">
    <name type="scientific">Phocaeicola barnesiae</name>
    <dbReference type="NCBI Taxonomy" id="376804"/>
    <lineage>
        <taxon>Bacteria</taxon>
        <taxon>Pseudomonadati</taxon>
        <taxon>Bacteroidota</taxon>
        <taxon>Bacteroidia</taxon>
        <taxon>Bacteroidales</taxon>
        <taxon>Bacteroidaceae</taxon>
        <taxon>Phocaeicola</taxon>
    </lineage>
</organism>
<keyword evidence="2" id="KW-1185">Reference proteome</keyword>
<dbReference type="Proteomes" id="UP001204579">
    <property type="component" value="Unassembled WGS sequence"/>
</dbReference>